<dbReference type="Pfam" id="PF04724">
    <property type="entry name" value="Glyco_transf_17"/>
    <property type="match status" value="1"/>
</dbReference>
<reference evidence="1" key="1">
    <citation type="journal article" date="2020" name="Fungal Divers.">
        <title>Resolving the Mortierellaceae phylogeny through synthesis of multi-gene phylogenetics and phylogenomics.</title>
        <authorList>
            <person name="Vandepol N."/>
            <person name="Liber J."/>
            <person name="Desiro A."/>
            <person name="Na H."/>
            <person name="Kennedy M."/>
            <person name="Barry K."/>
            <person name="Grigoriev I.V."/>
            <person name="Miller A.N."/>
            <person name="O'Donnell K."/>
            <person name="Stajich J.E."/>
            <person name="Bonito G."/>
        </authorList>
    </citation>
    <scope>NUCLEOTIDE SEQUENCE</scope>
    <source>
        <strain evidence="1">NVP1</strain>
    </source>
</reference>
<dbReference type="GO" id="GO:0006044">
    <property type="term" value="P:N-acetylglucosamine metabolic process"/>
    <property type="evidence" value="ECO:0007669"/>
    <property type="project" value="TreeGrafter"/>
</dbReference>
<gene>
    <name evidence="1" type="ORF">BG006_007519</name>
</gene>
<organism evidence="1 2">
    <name type="scientific">Podila minutissima</name>
    <dbReference type="NCBI Taxonomy" id="64525"/>
    <lineage>
        <taxon>Eukaryota</taxon>
        <taxon>Fungi</taxon>
        <taxon>Fungi incertae sedis</taxon>
        <taxon>Mucoromycota</taxon>
        <taxon>Mortierellomycotina</taxon>
        <taxon>Mortierellomycetes</taxon>
        <taxon>Mortierellales</taxon>
        <taxon>Mortierellaceae</taxon>
        <taxon>Podila</taxon>
    </lineage>
</organism>
<dbReference type="InterPro" id="IPR006813">
    <property type="entry name" value="Glyco_trans_17"/>
</dbReference>
<proteinExistence type="predicted"/>
<evidence type="ECO:0000313" key="2">
    <source>
        <dbReference type="Proteomes" id="UP000696485"/>
    </source>
</evidence>
<name>A0A9P5SU11_9FUNG</name>
<dbReference type="GO" id="GO:0016020">
    <property type="term" value="C:membrane"/>
    <property type="evidence" value="ECO:0007669"/>
    <property type="project" value="InterPro"/>
</dbReference>
<dbReference type="AlphaFoldDB" id="A0A9P5SU11"/>
<dbReference type="EMBL" id="JAAAUY010000048">
    <property type="protein sequence ID" value="KAF9336742.1"/>
    <property type="molecule type" value="Genomic_DNA"/>
</dbReference>
<sequence>MIDIILLNTELDLLEIRLNELFYVVDNFVLAHNDGWGNEHYTRNKGVEITIKELQPREGDWILLSDLDEVPRPSILLAMKYPEPGSETTSLFLDHPVSEGALDLFRFECRFYYYSYEYYKGTWMGPVVMRYRERESHLQRIKLTGSENAELKTQKEFMATIGVNSGWTGLGSNMRAARHEEAATVVDDACWHCSWCFSSVAQVIEKSQSYSHSEHNQGEYQKKEWILDHYRRGGDLFERASEIVTIIPTNFDIPDYIRYNRNKYSYMLERNGAPNAGFTDI</sequence>
<dbReference type="GO" id="GO:0003830">
    <property type="term" value="F:beta-1,4-mannosylglycoprotein 4-beta-N-acetylglucosaminyltransferase activity"/>
    <property type="evidence" value="ECO:0007669"/>
    <property type="project" value="InterPro"/>
</dbReference>
<comment type="caution">
    <text evidence="1">The sequence shown here is derived from an EMBL/GenBank/DDBJ whole genome shotgun (WGS) entry which is preliminary data.</text>
</comment>
<dbReference type="PANTHER" id="PTHR12224:SF0">
    <property type="entry name" value="BETA-1,4-MANNOSYL-GLYCOPROTEIN 4-BETA-N-ACETYLGLUCOSAMINYLTRANSFERASE"/>
    <property type="match status" value="1"/>
</dbReference>
<evidence type="ECO:0000313" key="1">
    <source>
        <dbReference type="EMBL" id="KAF9336742.1"/>
    </source>
</evidence>
<protein>
    <recommendedName>
        <fullName evidence="3">Glycosyltransferase family 17</fullName>
    </recommendedName>
</protein>
<evidence type="ECO:0008006" key="3">
    <source>
        <dbReference type="Google" id="ProtNLM"/>
    </source>
</evidence>
<dbReference type="Proteomes" id="UP000696485">
    <property type="component" value="Unassembled WGS sequence"/>
</dbReference>
<keyword evidence="2" id="KW-1185">Reference proteome</keyword>
<accession>A0A9P5SU11</accession>
<dbReference type="PANTHER" id="PTHR12224">
    <property type="entry name" value="BETA-1,4-MANNOSYL-GLYCOPROTEIN BETA-1,4-N-ACETYLGLUCOSAMINYL-TRANSFERASE"/>
    <property type="match status" value="1"/>
</dbReference>